<keyword evidence="7" id="KW-1185">Reference proteome</keyword>
<name>G0WBA6_NAUDC</name>
<dbReference type="GO" id="GO:0016020">
    <property type="term" value="C:membrane"/>
    <property type="evidence" value="ECO:0007669"/>
    <property type="project" value="UniProtKB-SubCell"/>
</dbReference>
<keyword evidence="5" id="KW-0961">Cell wall biogenesis/degradation</keyword>
<dbReference type="KEGG" id="ndi:NDAI_0E02100"/>
<evidence type="ECO:0000256" key="5">
    <source>
        <dbReference type="ARBA" id="ARBA00023316"/>
    </source>
</evidence>
<reference evidence="6 7" key="1">
    <citation type="journal article" date="2011" name="Proc. Natl. Acad. Sci. U.S.A.">
        <title>Evolutionary erosion of yeast sex chromosomes by mating-type switching accidents.</title>
        <authorList>
            <person name="Gordon J.L."/>
            <person name="Armisen D."/>
            <person name="Proux-Wera E."/>
            <person name="Oheigeartaigh S.S."/>
            <person name="Byrne K.P."/>
            <person name="Wolfe K.H."/>
        </authorList>
    </citation>
    <scope>NUCLEOTIDE SEQUENCE [LARGE SCALE GENOMIC DNA]</scope>
    <source>
        <strain evidence="7">ATCC 10597 / BCRC 20456 / CBS 421 / NBRC 0211 / NRRL Y-12639</strain>
    </source>
</reference>
<accession>G0WBA6</accession>
<evidence type="ECO:0000313" key="7">
    <source>
        <dbReference type="Proteomes" id="UP000000689"/>
    </source>
</evidence>
<dbReference type="Pfam" id="PF12141">
    <property type="entry name" value="BMT"/>
    <property type="match status" value="2"/>
</dbReference>
<evidence type="ECO:0000313" key="6">
    <source>
        <dbReference type="EMBL" id="CCD25026.1"/>
    </source>
</evidence>
<dbReference type="OMA" id="LMTSRIF"/>
<dbReference type="GeneID" id="11498916"/>
<proteinExistence type="inferred from homology"/>
<comment type="similarity">
    <text evidence="2">Belongs to the BMT family.</text>
</comment>
<keyword evidence="3" id="KW-0808">Transferase</keyword>
<dbReference type="AlphaFoldDB" id="G0WBA6"/>
<evidence type="ECO:0000256" key="1">
    <source>
        <dbReference type="ARBA" id="ARBA00004606"/>
    </source>
</evidence>
<dbReference type="HOGENOM" id="CLU_013841_0_0_1"/>
<dbReference type="RefSeq" id="XP_003670269.1">
    <property type="nucleotide sequence ID" value="XM_003670221.1"/>
</dbReference>
<keyword evidence="4" id="KW-0735">Signal-anchor</keyword>
<evidence type="ECO:0008006" key="8">
    <source>
        <dbReference type="Google" id="ProtNLM"/>
    </source>
</evidence>
<protein>
    <recommendedName>
        <fullName evidence="8">Glycosyltransferase family 91 protein</fullName>
    </recommendedName>
</protein>
<keyword evidence="4" id="KW-0812">Transmembrane</keyword>
<evidence type="ECO:0000256" key="2">
    <source>
        <dbReference type="ARBA" id="ARBA00009486"/>
    </source>
</evidence>
<keyword evidence="3" id="KW-0328">Glycosyltransferase</keyword>
<gene>
    <name evidence="6" type="primary">NDAI0E02100</name>
    <name evidence="6" type="ordered locus">NDAI_0E02100</name>
</gene>
<sequence length="634" mass="73923">MMRRLLNINIPRNLVRSLTMKNSVYKLSIFVLLITTFIIIATRSDTSKYVVTNYFNSNESLPTKNDLPNVDVSKQLRFQKLNKSPITEKVLHQYYENFDVEGVVTNLDLSKHYSKDHKRGKQQQQEHKSYQDLSCNDLGYHANIGYSTDLIPIEDNLLKLRRQLLKNENKDYANFFRHEESEKNWSEEEIIEKHWSRFGPAPVWLESEQCFVSYSRVMYRHTDQKNQPLVSLIRAQAFDKEWNEIVGKRIPYSDVIIPSDVTKELEMLGDQFQEHACDKLKDSSEYEQCITKHNKSLLENKRRKEKILNRYFQSYPSLIEVPFNIKAEGCKGPEDPHVVLKKTSKGEEPVIIFNMLDDTDKKRKMYAIMPHRKVDPIVTFRINGQEPKKVEKNWTPFFNDDSEGSGLSRGTIHFIYSFKPLEILKCSLTDGLCDIVFDKKFLDIGREDDFQDIHGGTQFIPLPNILPEVQDQKMWLGLPKIHLKDTACSYHYYRPMVMLMIEDKGIYHIEMTVPILDFGLDVTSWDMKGTYCFFNQILSPHSIAYWEVISQDPQTKEYEDYMAITMSEADALSKVMVIKGMLNYILGIYKEKALKPTFEVNGDTGTILKKSLGCVVDIAKKNSKQYNDKHPRPS</sequence>
<dbReference type="OrthoDB" id="3631276at2759"/>
<dbReference type="InterPro" id="IPR021988">
    <property type="entry name" value="BMT1"/>
</dbReference>
<organism evidence="6 7">
    <name type="scientific">Naumovozyma dairenensis (strain ATCC 10597 / BCRC 20456 / CBS 421 / NBRC 0211 / NRRL Y-12639)</name>
    <name type="common">Saccharomyces dairenensis</name>
    <dbReference type="NCBI Taxonomy" id="1071378"/>
    <lineage>
        <taxon>Eukaryota</taxon>
        <taxon>Fungi</taxon>
        <taxon>Dikarya</taxon>
        <taxon>Ascomycota</taxon>
        <taxon>Saccharomycotina</taxon>
        <taxon>Saccharomycetes</taxon>
        <taxon>Saccharomycetales</taxon>
        <taxon>Saccharomycetaceae</taxon>
        <taxon>Naumovozyma</taxon>
    </lineage>
</organism>
<dbReference type="GO" id="GO:0071555">
    <property type="term" value="P:cell wall organization"/>
    <property type="evidence" value="ECO:0007669"/>
    <property type="project" value="UniProtKB-KW"/>
</dbReference>
<comment type="subcellular location">
    <subcellularLocation>
        <location evidence="1">Membrane</location>
        <topology evidence="1">Single-pass type II membrane protein</topology>
    </subcellularLocation>
</comment>
<dbReference type="EMBL" id="HE580271">
    <property type="protein sequence ID" value="CCD25026.1"/>
    <property type="molecule type" value="Genomic_DNA"/>
</dbReference>
<evidence type="ECO:0000256" key="4">
    <source>
        <dbReference type="ARBA" id="ARBA00022968"/>
    </source>
</evidence>
<dbReference type="eggNOG" id="ENOG502QTZG">
    <property type="taxonomic scope" value="Eukaryota"/>
</dbReference>
<dbReference type="STRING" id="1071378.G0WBA6"/>
<dbReference type="GO" id="GO:0000030">
    <property type="term" value="F:mannosyltransferase activity"/>
    <property type="evidence" value="ECO:0007669"/>
    <property type="project" value="InterPro"/>
</dbReference>
<evidence type="ECO:0000256" key="3">
    <source>
        <dbReference type="ARBA" id="ARBA00022676"/>
    </source>
</evidence>
<dbReference type="Proteomes" id="UP000000689">
    <property type="component" value="Chromosome 5"/>
</dbReference>